<organism evidence="1">
    <name type="scientific">Ditylum brightwellii</name>
    <dbReference type="NCBI Taxonomy" id="49249"/>
    <lineage>
        <taxon>Eukaryota</taxon>
        <taxon>Sar</taxon>
        <taxon>Stramenopiles</taxon>
        <taxon>Ochrophyta</taxon>
        <taxon>Bacillariophyta</taxon>
        <taxon>Mediophyceae</taxon>
        <taxon>Lithodesmiophycidae</taxon>
        <taxon>Lithodesmiales</taxon>
        <taxon>Lithodesmiaceae</taxon>
        <taxon>Ditylum</taxon>
    </lineage>
</organism>
<gene>
    <name evidence="1" type="ORF">DBRI1063_LOCUS17646</name>
</gene>
<accession>A0A7S1ZLR2</accession>
<proteinExistence type="predicted"/>
<sequence length="445" mass="51483">MLTTKKNRHSGKQNDWQEDTIKKLLDWSSKQSRILTACGKAEFYYTHQRGYPYDNSELPHHHLSCGTTHTSFWGWAADANKNIKSVICGAWSRPLFMGQWEHSTGDEEEVFNVQTNTLFIDLRIPRDSYSYTKGLSSSSSIESLVASISGMSEVQESMSEKNRKLDGTLSKEDLLRLLARRHVFGGYSRLKIPSATDATHSSLPVCTRHHCIDWNYIGEPRNRPNKWYVELNSDSSQWKEWSFAKDDHHQSYYWEKWSRVNGDERGDGLVLAMRKSQPKQNRCQNWRDGILVVVGNHFNYLFDRIPQHHSNNAKSAQNLIQLIDTAILNKDKETIESLLSMDGGHGTISTGWKIDCSIQPWRVNTTLFNPLKDTVRVEILLDEQKEKRDSGDVNISPSFGAQQQRHCVLWNDERWDIYESSIQNVKKLEYLFGCYDGEKLRNSRL</sequence>
<dbReference type="AlphaFoldDB" id="A0A7S1ZLR2"/>
<protein>
    <submittedName>
        <fullName evidence="1">Uncharacterized protein</fullName>
    </submittedName>
</protein>
<dbReference type="EMBL" id="HBGN01027337">
    <property type="protein sequence ID" value="CAD9343073.1"/>
    <property type="molecule type" value="Transcribed_RNA"/>
</dbReference>
<reference evidence="1" key="1">
    <citation type="submission" date="2021-01" db="EMBL/GenBank/DDBJ databases">
        <authorList>
            <person name="Corre E."/>
            <person name="Pelletier E."/>
            <person name="Niang G."/>
            <person name="Scheremetjew M."/>
            <person name="Finn R."/>
            <person name="Kale V."/>
            <person name="Holt S."/>
            <person name="Cochrane G."/>
            <person name="Meng A."/>
            <person name="Brown T."/>
            <person name="Cohen L."/>
        </authorList>
    </citation>
    <scope>NUCLEOTIDE SEQUENCE</scope>
    <source>
        <strain evidence="1">Pop2</strain>
    </source>
</reference>
<name>A0A7S1ZLR2_9STRA</name>
<evidence type="ECO:0000313" key="1">
    <source>
        <dbReference type="EMBL" id="CAD9343073.1"/>
    </source>
</evidence>